<feature type="transmembrane region" description="Helical" evidence="1">
    <location>
        <begin position="164"/>
        <end position="186"/>
    </location>
</feature>
<feature type="transmembrane region" description="Helical" evidence="1">
    <location>
        <begin position="227"/>
        <end position="247"/>
    </location>
</feature>
<keyword evidence="3" id="KW-1185">Reference proteome</keyword>
<accession>F2U217</accession>
<dbReference type="KEGG" id="sre:PTSG_02383"/>
<sequence>MTSWNAIYMSVAYFETIEGKAVISRLGLAQNIPWLLTMIVMVCWPQATDSARGALYTIFVTHVYMLALCILFPVLVFKGVQVSSVVLYVLVAVNGVTTGLSQSFVAACSALFSRYPSCRGTTSYQLMGAAFGISTPTMIQLFLIPRMLKAKSSTQSYNITLFSIEVVFPCAAAMLVLSLAALLYVVRHAIFRAAEEEGITNCCATCETAAQRAVQQQPPPRLTARRLWPVIVTVGAEVIISAVMSFACATSPHLTPIDDTAFWSRNLDTVALISFSISSFIGRAIPEQTSGVKWLNRMFRAPATLVLLVLSQIVFLAGVVAYVQCQHTCFYFITSWDKNNAIIVTWYALGAVLSGAGIVALSRYAQESCRKSHVLACSTVGQLIWLGLQVGSVIGIAVSLLNGS</sequence>
<reference evidence="2" key="1">
    <citation type="submission" date="2009-08" db="EMBL/GenBank/DDBJ databases">
        <title>Annotation of Salpingoeca rosetta.</title>
        <authorList>
            <consortium name="The Broad Institute Genome Sequencing Platform"/>
            <person name="Russ C."/>
            <person name="Cuomo C."/>
            <person name="Burger G."/>
            <person name="Gray M.W."/>
            <person name="Holland P.W.H."/>
            <person name="King N."/>
            <person name="Lang F.B.F."/>
            <person name="Roger A.J."/>
            <person name="Ruiz-Trillo I."/>
            <person name="Young S.K."/>
            <person name="Zeng Q."/>
            <person name="Gargeya S."/>
            <person name="Alvarado L."/>
            <person name="Berlin A."/>
            <person name="Chapman S.B."/>
            <person name="Chen Z."/>
            <person name="Freedman E."/>
            <person name="Gellesch M."/>
            <person name="Goldberg J."/>
            <person name="Griggs A."/>
            <person name="Gujja S."/>
            <person name="Heilman E."/>
            <person name="Heiman D."/>
            <person name="Howarth C."/>
            <person name="Mehta T."/>
            <person name="Neiman D."/>
            <person name="Pearson M."/>
            <person name="Roberts A."/>
            <person name="Saif S."/>
            <person name="Shea T."/>
            <person name="Shenoy N."/>
            <person name="Sisk P."/>
            <person name="Stolte C."/>
            <person name="Sykes S."/>
            <person name="White J."/>
            <person name="Yandava C."/>
            <person name="Haas B."/>
            <person name="Nusbaum C."/>
            <person name="Birren B."/>
        </authorList>
    </citation>
    <scope>NUCLEOTIDE SEQUENCE</scope>
    <source>
        <strain evidence="2">ATCC 50818</strain>
    </source>
</reference>
<feature type="transmembrane region" description="Helical" evidence="1">
    <location>
        <begin position="87"/>
        <end position="112"/>
    </location>
</feature>
<gene>
    <name evidence="2" type="ORF">PTSG_02383</name>
</gene>
<dbReference type="GeneID" id="16077465"/>
<evidence type="ECO:0000313" key="2">
    <source>
        <dbReference type="EMBL" id="EGD81669.1"/>
    </source>
</evidence>
<keyword evidence="1" id="KW-0812">Transmembrane</keyword>
<dbReference type="AlphaFoldDB" id="F2U217"/>
<evidence type="ECO:0000256" key="1">
    <source>
        <dbReference type="SAM" id="Phobius"/>
    </source>
</evidence>
<protein>
    <submittedName>
        <fullName evidence="2">Uncharacterized protein</fullName>
    </submittedName>
</protein>
<organism evidence="2 3">
    <name type="scientific">Salpingoeca rosetta (strain ATCC 50818 / BSB-021)</name>
    <dbReference type="NCBI Taxonomy" id="946362"/>
    <lineage>
        <taxon>Eukaryota</taxon>
        <taxon>Choanoflagellata</taxon>
        <taxon>Craspedida</taxon>
        <taxon>Salpingoecidae</taxon>
        <taxon>Salpingoeca</taxon>
    </lineage>
</organism>
<feature type="transmembrane region" description="Helical" evidence="1">
    <location>
        <begin position="267"/>
        <end position="285"/>
    </location>
</feature>
<feature type="transmembrane region" description="Helical" evidence="1">
    <location>
        <begin position="374"/>
        <end position="401"/>
    </location>
</feature>
<feature type="transmembrane region" description="Helical" evidence="1">
    <location>
        <begin position="343"/>
        <end position="362"/>
    </location>
</feature>
<feature type="transmembrane region" description="Helical" evidence="1">
    <location>
        <begin position="28"/>
        <end position="47"/>
    </location>
</feature>
<dbReference type="OrthoDB" id="5962437at2759"/>
<dbReference type="Proteomes" id="UP000007799">
    <property type="component" value="Unassembled WGS sequence"/>
</dbReference>
<dbReference type="EMBL" id="GL832959">
    <property type="protein sequence ID" value="EGD81669.1"/>
    <property type="molecule type" value="Genomic_DNA"/>
</dbReference>
<keyword evidence="1" id="KW-1133">Transmembrane helix</keyword>
<name>F2U217_SALR5</name>
<dbReference type="RefSeq" id="XP_004996873.1">
    <property type="nucleotide sequence ID" value="XM_004996816.1"/>
</dbReference>
<feature type="transmembrane region" description="Helical" evidence="1">
    <location>
        <begin position="54"/>
        <end position="75"/>
    </location>
</feature>
<dbReference type="InParanoid" id="F2U217"/>
<evidence type="ECO:0000313" key="3">
    <source>
        <dbReference type="Proteomes" id="UP000007799"/>
    </source>
</evidence>
<feature type="transmembrane region" description="Helical" evidence="1">
    <location>
        <begin position="124"/>
        <end position="144"/>
    </location>
</feature>
<proteinExistence type="predicted"/>
<feature type="transmembrane region" description="Helical" evidence="1">
    <location>
        <begin position="305"/>
        <end position="323"/>
    </location>
</feature>
<dbReference type="OMA" id="CCATCET"/>
<keyword evidence="1" id="KW-0472">Membrane</keyword>